<dbReference type="KEGG" id="cok:COCCU_05125"/>
<dbReference type="EC" id="3.5.1.42" evidence="2"/>
<evidence type="ECO:0000259" key="1">
    <source>
        <dbReference type="Pfam" id="PF02464"/>
    </source>
</evidence>
<reference evidence="2 3" key="1">
    <citation type="submission" date="2019-11" db="EMBL/GenBank/DDBJ databases">
        <title>Complete genome sequence of Corynebacterium kalinowskii 1959, a novel Corynebacterium species isolated from soil of a small paddock in Vilsendorf, Germany.</title>
        <authorList>
            <person name="Schaffert L."/>
            <person name="Ruwe M."/>
            <person name="Milse J."/>
            <person name="Hanuschka K."/>
            <person name="Ortseifen V."/>
            <person name="Droste J."/>
            <person name="Brandt D."/>
            <person name="Schlueter L."/>
            <person name="Kutter Y."/>
            <person name="Vinke S."/>
            <person name="Viehoefer P."/>
            <person name="Jacob L."/>
            <person name="Luebke N.-C."/>
            <person name="Schulte-Berndt E."/>
            <person name="Hain C."/>
            <person name="Linder M."/>
            <person name="Schmidt P."/>
            <person name="Wollenschlaeger L."/>
            <person name="Luttermann T."/>
            <person name="Thieme E."/>
            <person name="Hassa J."/>
            <person name="Haak M."/>
            <person name="Wittchen M."/>
            <person name="Mentz A."/>
            <person name="Persicke M."/>
            <person name="Busche T."/>
            <person name="Ruckert C."/>
        </authorList>
    </citation>
    <scope>NUCLEOTIDE SEQUENCE [LARGE SCALE GENOMIC DNA]</scope>
    <source>
        <strain evidence="2 3">2039</strain>
    </source>
</reference>
<protein>
    <submittedName>
        <fullName evidence="2">Nicotinamide-nucleotide amidohydrolase PncC</fullName>
        <ecNumber evidence="2">3.5.1.42</ecNumber>
    </submittedName>
</protein>
<dbReference type="InterPro" id="IPR008136">
    <property type="entry name" value="CinA_C"/>
</dbReference>
<keyword evidence="2" id="KW-0378">Hydrolase</keyword>
<dbReference type="RefSeq" id="WP_156230526.1">
    <property type="nucleotide sequence ID" value="NZ_CP046455.1"/>
</dbReference>
<name>A0A6B8W387_9CORY</name>
<dbReference type="SUPFAM" id="SSF142433">
    <property type="entry name" value="CinA-like"/>
    <property type="match status" value="1"/>
</dbReference>
<proteinExistence type="predicted"/>
<evidence type="ECO:0000313" key="3">
    <source>
        <dbReference type="Proteomes" id="UP000424462"/>
    </source>
</evidence>
<accession>A0A6B8W387</accession>
<dbReference type="Pfam" id="PF02464">
    <property type="entry name" value="CinA"/>
    <property type="match status" value="1"/>
</dbReference>
<dbReference type="GO" id="GO:0019159">
    <property type="term" value="F:nicotinamide-nucleotide amidase activity"/>
    <property type="evidence" value="ECO:0007669"/>
    <property type="project" value="UniProtKB-EC"/>
</dbReference>
<dbReference type="Proteomes" id="UP000424462">
    <property type="component" value="Chromosome"/>
</dbReference>
<dbReference type="AlphaFoldDB" id="A0A6B8W387"/>
<dbReference type="InterPro" id="IPR036653">
    <property type="entry name" value="CinA-like_C"/>
</dbReference>
<evidence type="ECO:0000313" key="2">
    <source>
        <dbReference type="EMBL" id="QGU06971.1"/>
    </source>
</evidence>
<organism evidence="2 3">
    <name type="scientific">Corynebacterium occultum</name>
    <dbReference type="NCBI Taxonomy" id="2675219"/>
    <lineage>
        <taxon>Bacteria</taxon>
        <taxon>Bacillati</taxon>
        <taxon>Actinomycetota</taxon>
        <taxon>Actinomycetes</taxon>
        <taxon>Mycobacteriales</taxon>
        <taxon>Corynebacteriaceae</taxon>
        <taxon>Corynebacterium</taxon>
    </lineage>
</organism>
<dbReference type="NCBIfam" id="TIGR00199">
    <property type="entry name" value="PncC_domain"/>
    <property type="match status" value="1"/>
</dbReference>
<dbReference type="EMBL" id="CP046455">
    <property type="protein sequence ID" value="QGU06971.1"/>
    <property type="molecule type" value="Genomic_DNA"/>
</dbReference>
<dbReference type="Gene3D" id="3.90.950.20">
    <property type="entry name" value="CinA-like"/>
    <property type="match status" value="1"/>
</dbReference>
<gene>
    <name evidence="2" type="primary">pncC</name>
    <name evidence="2" type="ORF">COCCU_05125</name>
</gene>
<keyword evidence="3" id="KW-1185">Reference proteome</keyword>
<feature type="domain" description="CinA C-terminal" evidence="1">
    <location>
        <begin position="9"/>
        <end position="156"/>
    </location>
</feature>
<sequence length="167" mass="17490">MSPLPEPEATAEEISLLARRHGFIVAAAESLTGGKISSRLCAAESSSEWFAGGVVSYFSRVKREVLGVPENTPVISEAAVSAMATGLANLMKADSTVAVSGAGGPEGQEGNPPGTTWIAVQVRGQIHTELHHFPGAPEDILAQTESHALHLLHQTMVENSHPDNAPH</sequence>